<reference evidence="1 2" key="1">
    <citation type="submission" date="2023-08" db="EMBL/GenBank/DDBJ databases">
        <title>A Necator americanus chromosomal reference genome.</title>
        <authorList>
            <person name="Ilik V."/>
            <person name="Petrzelkova K.J."/>
            <person name="Pardy F."/>
            <person name="Fuh T."/>
            <person name="Niatou-Singa F.S."/>
            <person name="Gouil Q."/>
            <person name="Baker L."/>
            <person name="Ritchie M.E."/>
            <person name="Jex A.R."/>
            <person name="Gazzola D."/>
            <person name="Li H."/>
            <person name="Toshio Fujiwara R."/>
            <person name="Zhan B."/>
            <person name="Aroian R.V."/>
            <person name="Pafco B."/>
            <person name="Schwarz E.M."/>
        </authorList>
    </citation>
    <scope>NUCLEOTIDE SEQUENCE [LARGE SCALE GENOMIC DNA]</scope>
    <source>
        <strain evidence="1 2">Aroian</strain>
        <tissue evidence="1">Whole animal</tissue>
    </source>
</reference>
<dbReference type="PANTHER" id="PTHR47027">
    <property type="entry name" value="REVERSE TRANSCRIPTASE DOMAIN-CONTAINING PROTEIN"/>
    <property type="match status" value="1"/>
</dbReference>
<dbReference type="Proteomes" id="UP001303046">
    <property type="component" value="Unassembled WGS sequence"/>
</dbReference>
<evidence type="ECO:0008006" key="3">
    <source>
        <dbReference type="Google" id="ProtNLM"/>
    </source>
</evidence>
<dbReference type="EMBL" id="JAVFWL010000006">
    <property type="protein sequence ID" value="KAK6765308.1"/>
    <property type="molecule type" value="Genomic_DNA"/>
</dbReference>
<dbReference type="PANTHER" id="PTHR47027:SF20">
    <property type="entry name" value="REVERSE TRANSCRIPTASE-LIKE PROTEIN WITH RNA-DIRECTED DNA POLYMERASE DOMAIN"/>
    <property type="match status" value="1"/>
</dbReference>
<evidence type="ECO:0000313" key="1">
    <source>
        <dbReference type="EMBL" id="KAK6765308.1"/>
    </source>
</evidence>
<proteinExistence type="predicted"/>
<keyword evidence="2" id="KW-1185">Reference proteome</keyword>
<organism evidence="1 2">
    <name type="scientific">Necator americanus</name>
    <name type="common">Human hookworm</name>
    <dbReference type="NCBI Taxonomy" id="51031"/>
    <lineage>
        <taxon>Eukaryota</taxon>
        <taxon>Metazoa</taxon>
        <taxon>Ecdysozoa</taxon>
        <taxon>Nematoda</taxon>
        <taxon>Chromadorea</taxon>
        <taxon>Rhabditida</taxon>
        <taxon>Rhabditina</taxon>
        <taxon>Rhabditomorpha</taxon>
        <taxon>Strongyloidea</taxon>
        <taxon>Ancylostomatidae</taxon>
        <taxon>Bunostominae</taxon>
        <taxon>Necator</taxon>
    </lineage>
</organism>
<evidence type="ECO:0000313" key="2">
    <source>
        <dbReference type="Proteomes" id="UP001303046"/>
    </source>
</evidence>
<dbReference type="CDD" id="cd01650">
    <property type="entry name" value="RT_nLTR_like"/>
    <property type="match status" value="1"/>
</dbReference>
<comment type="caution">
    <text evidence="1">The sequence shown here is derived from an EMBL/GenBank/DDBJ whole genome shotgun (WGS) entry which is preliminary data.</text>
</comment>
<gene>
    <name evidence="1" type="primary">Necator_chrX.g25463</name>
    <name evidence="1" type="ORF">RB195_025297</name>
</gene>
<protein>
    <recommendedName>
        <fullName evidence="3">Reverse transcriptase domain-containing protein</fullName>
    </recommendedName>
</protein>
<accession>A0ABR1ERR1</accession>
<name>A0ABR1ERR1_NECAM</name>
<sequence>MRDRTIASPEEDFHSQGKKREERELAGFWEHSTMHNIDEEYNRVELQGSKNSRLSWQGYAERRPICLLSIIYKLFTRVILNRTEKVLDDGQPCEQAGFRKEFGTMGHIHTASKLIEVSREYKMPLYLTFFDLKKAFEPVRVKIDGRQLHHFHFIGDIILITSSISQAEGMLTEFDETCRCMGLQLNLQTMLFIRNGWVSDATSTLNGTNISECTGYVYLGQELNMMKDLTPELGRRRRAVWGAYKSMDVDADVVKKTKNARLTAHFFNSTTFLALVYASETWSFRNQEENDEKAVSIIVDPRCSYTAPQAARLLLPSSGVRSFIMFISQLKE</sequence>